<dbReference type="OrthoDB" id="9799036at2"/>
<accession>A0A1C7DTM1</accession>
<protein>
    <submittedName>
        <fullName evidence="3">Thioesterase</fullName>
    </submittedName>
</protein>
<dbReference type="RefSeq" id="WP_008498657.1">
    <property type="nucleotide sequence ID" value="NZ_CP016537.2"/>
</dbReference>
<evidence type="ECO:0000256" key="2">
    <source>
        <dbReference type="ARBA" id="ARBA00022801"/>
    </source>
</evidence>
<evidence type="ECO:0000313" key="4">
    <source>
        <dbReference type="Proteomes" id="UP000092687"/>
    </source>
</evidence>
<dbReference type="PANTHER" id="PTHR31793">
    <property type="entry name" value="4-HYDROXYBENZOYL-COA THIOESTERASE FAMILY MEMBER"/>
    <property type="match status" value="1"/>
</dbReference>
<comment type="similarity">
    <text evidence="1">Belongs to the 4-hydroxybenzoyl-CoA thioesterase family.</text>
</comment>
<proteinExistence type="inferred from homology"/>
<evidence type="ECO:0000313" key="3">
    <source>
        <dbReference type="EMBL" id="ANU14959.1"/>
    </source>
</evidence>
<evidence type="ECO:0000256" key="1">
    <source>
        <dbReference type="ARBA" id="ARBA00005953"/>
    </source>
</evidence>
<dbReference type="AlphaFoldDB" id="A0A1C7DTM1"/>
<dbReference type="EMBL" id="CP016537">
    <property type="protein sequence ID" value="ANU14959.1"/>
    <property type="molecule type" value="Genomic_DNA"/>
</dbReference>
<organism evidence="3 4">
    <name type="scientific">Planococcus halocryophilus</name>
    <dbReference type="NCBI Taxonomy" id="1215089"/>
    <lineage>
        <taxon>Bacteria</taxon>
        <taxon>Bacillati</taxon>
        <taxon>Bacillota</taxon>
        <taxon>Bacilli</taxon>
        <taxon>Bacillales</taxon>
        <taxon>Caryophanaceae</taxon>
        <taxon>Planococcus</taxon>
    </lineage>
</organism>
<dbReference type="STRING" id="1215089.BBI08_14335"/>
<dbReference type="Pfam" id="PF13279">
    <property type="entry name" value="4HBT_2"/>
    <property type="match status" value="1"/>
</dbReference>
<dbReference type="KEGG" id="phc:BBI08_14335"/>
<reference evidence="4" key="2">
    <citation type="submission" date="2016-10" db="EMBL/GenBank/DDBJ databases">
        <authorList>
            <person name="See-Too W.S."/>
        </authorList>
    </citation>
    <scope>NUCLEOTIDE SEQUENCE [LARGE SCALE GENOMIC DNA]</scope>
    <source>
        <strain evidence="4">DSM 24743</strain>
    </source>
</reference>
<name>A0A1C7DTM1_9BACL</name>
<dbReference type="SUPFAM" id="SSF54637">
    <property type="entry name" value="Thioesterase/thiol ester dehydrase-isomerase"/>
    <property type="match status" value="1"/>
</dbReference>
<dbReference type="Gene3D" id="3.10.129.10">
    <property type="entry name" value="Hotdog Thioesterase"/>
    <property type="match status" value="1"/>
</dbReference>
<dbReference type="InterPro" id="IPR029069">
    <property type="entry name" value="HotDog_dom_sf"/>
</dbReference>
<sequence>MAFEIPVKARFCETDALGHISNISYFIYLEEARTDFFAKLGFGGDINNWNIILASIKCDFVKQGHYNQQLIVLTEVSHIGNSSFQLVHEIKDAKSGELIAKGEASAVQFNFDTQKSEALSDDKRQKLEKYLVVEESHSGN</sequence>
<keyword evidence="4" id="KW-1185">Reference proteome</keyword>
<gene>
    <name evidence="3" type="ORF">BBI08_14335</name>
</gene>
<dbReference type="InterPro" id="IPR050563">
    <property type="entry name" value="4-hydroxybenzoyl-CoA_TE"/>
</dbReference>
<keyword evidence="2" id="KW-0378">Hydrolase</keyword>
<dbReference type="Proteomes" id="UP000092687">
    <property type="component" value="Chromosome"/>
</dbReference>
<dbReference type="GO" id="GO:0047617">
    <property type="term" value="F:fatty acyl-CoA hydrolase activity"/>
    <property type="evidence" value="ECO:0007669"/>
    <property type="project" value="TreeGrafter"/>
</dbReference>
<reference evidence="4" key="1">
    <citation type="submission" date="2016-07" db="EMBL/GenBank/DDBJ databases">
        <authorList>
            <person name="See-Too W.S."/>
        </authorList>
    </citation>
    <scope>NUCLEOTIDE SEQUENCE [LARGE SCALE GENOMIC DNA]</scope>
    <source>
        <strain evidence="4">DSM 24743</strain>
    </source>
</reference>
<dbReference type="CDD" id="cd00586">
    <property type="entry name" value="4HBT"/>
    <property type="match status" value="1"/>
</dbReference>
<dbReference type="PANTHER" id="PTHR31793:SF27">
    <property type="entry name" value="NOVEL THIOESTERASE SUPERFAMILY DOMAIN AND SAPOSIN A-TYPE DOMAIN CONTAINING PROTEIN (0610012H03RIK)"/>
    <property type="match status" value="1"/>
</dbReference>